<sequence length="44" mass="5019">MGMLTIPAIFWFFLRRGYSRALRRAAFTYTAILLAISLIGLLGR</sequence>
<dbReference type="EMBL" id="CZQE01000189">
    <property type="protein sequence ID" value="CUS44884.1"/>
    <property type="molecule type" value="Genomic_DNA"/>
</dbReference>
<organism evidence="2">
    <name type="scientific">hydrothermal vent metagenome</name>
    <dbReference type="NCBI Taxonomy" id="652676"/>
    <lineage>
        <taxon>unclassified sequences</taxon>
        <taxon>metagenomes</taxon>
        <taxon>ecological metagenomes</taxon>
    </lineage>
</organism>
<keyword evidence="1" id="KW-0812">Transmembrane</keyword>
<name>A0A160TM61_9ZZZZ</name>
<reference evidence="2" key="1">
    <citation type="submission" date="2015-10" db="EMBL/GenBank/DDBJ databases">
        <authorList>
            <person name="Gilbert D.G."/>
        </authorList>
    </citation>
    <scope>NUCLEOTIDE SEQUENCE</scope>
</reference>
<feature type="transmembrane region" description="Helical" evidence="1">
    <location>
        <begin position="21"/>
        <end position="42"/>
    </location>
</feature>
<dbReference type="AlphaFoldDB" id="A0A160TM61"/>
<gene>
    <name evidence="2" type="ORF">MGWOODY_Smn678</name>
</gene>
<keyword evidence="1" id="KW-0472">Membrane</keyword>
<keyword evidence="1" id="KW-1133">Transmembrane helix</keyword>
<protein>
    <submittedName>
        <fullName evidence="2">Uncharacterized protein</fullName>
    </submittedName>
</protein>
<evidence type="ECO:0000256" key="1">
    <source>
        <dbReference type="SAM" id="Phobius"/>
    </source>
</evidence>
<accession>A0A160TM61</accession>
<evidence type="ECO:0000313" key="2">
    <source>
        <dbReference type="EMBL" id="CUS44884.1"/>
    </source>
</evidence>
<proteinExistence type="predicted"/>